<dbReference type="GO" id="GO:0006355">
    <property type="term" value="P:regulation of DNA-templated transcription"/>
    <property type="evidence" value="ECO:0007669"/>
    <property type="project" value="InterPro"/>
</dbReference>
<protein>
    <submittedName>
        <fullName evidence="2">Putative Regulatory protein LuxR</fullName>
    </submittedName>
</protein>
<keyword evidence="3" id="KW-1185">Reference proteome</keyword>
<reference evidence="2 3" key="1">
    <citation type="journal article" date="2015" name="Proc. Natl. Acad. Sci. U.S.A.">
        <title>Expanded metabolic versatility of ubiquitous nitrite-oxidizing bacteria from the genus Nitrospira.</title>
        <authorList>
            <person name="Koch H."/>
            <person name="Lucker S."/>
            <person name="Albertsen M."/>
            <person name="Kitzinger K."/>
            <person name="Herbold C."/>
            <person name="Spieck E."/>
            <person name="Nielsen P.H."/>
            <person name="Wagner M."/>
            <person name="Daims H."/>
        </authorList>
    </citation>
    <scope>NUCLEOTIDE SEQUENCE [LARGE SCALE GENOMIC DNA]</scope>
    <source>
        <strain evidence="2 3">NSP M-1</strain>
    </source>
</reference>
<dbReference type="SUPFAM" id="SSF55785">
    <property type="entry name" value="PYP-like sensor domain (PAS domain)"/>
    <property type="match status" value="1"/>
</dbReference>
<gene>
    <name evidence="2" type="ORF">NITMOv2_4124</name>
</gene>
<dbReference type="STRING" id="42253.NITMOv2_4124"/>
<dbReference type="RefSeq" id="WP_053381356.1">
    <property type="nucleotide sequence ID" value="NZ_CP011801.1"/>
</dbReference>
<dbReference type="InterPro" id="IPR036388">
    <property type="entry name" value="WH-like_DNA-bd_sf"/>
</dbReference>
<dbReference type="GO" id="GO:0003677">
    <property type="term" value="F:DNA binding"/>
    <property type="evidence" value="ECO:0007669"/>
    <property type="project" value="InterPro"/>
</dbReference>
<dbReference type="SUPFAM" id="SSF46894">
    <property type="entry name" value="C-terminal effector domain of the bipartite response regulators"/>
    <property type="match status" value="1"/>
</dbReference>
<dbReference type="PATRIC" id="fig|42253.5.peg.4072"/>
<dbReference type="InterPro" id="IPR016032">
    <property type="entry name" value="Sig_transdc_resp-reg_C-effctor"/>
</dbReference>
<dbReference type="KEGG" id="nmv:NITMOv2_4124"/>
<sequence length="401" mass="44810">MTRQGETLALLGQIYDAAFDASKWPSVLSSLARVFNGQTASFFQQDFTTGAGRPLAFHDLAVASFHEYAAYYWAQDLWSLHPRRHAVGKAYLSHQHIADADLLCTEFYNDFMRPNRLFYAIGSLPLIEGRRLYMLGLHRPKPQGRPFTRGQREHLQRLVPHIRRALQIHHRLEEATVERDAFREAADHLPRGIFTFDGQGRLLWVNPVGEALCRQADGLTIERGILTAALAAETQRLHQLIRDAAEAVHGAVLAESGATLISRPSGRRPYVAFASPLRAGPRPIDDRQPTAAVFVTDPARTPELPLERLMRLYGLTGAEAQLARHIASGRSLRDIASSSSRTMNTIRTQLKQVFQKTGTSRQAQLVRLLLQIEGVTNGRVPQERVRNHLRPAPFGSSTNGS</sequence>
<dbReference type="InterPro" id="IPR000792">
    <property type="entry name" value="Tscrpt_reg_LuxR_C"/>
</dbReference>
<dbReference type="InterPro" id="IPR035965">
    <property type="entry name" value="PAS-like_dom_sf"/>
</dbReference>
<evidence type="ECO:0000313" key="2">
    <source>
        <dbReference type="EMBL" id="ALA60506.1"/>
    </source>
</evidence>
<evidence type="ECO:0000313" key="3">
    <source>
        <dbReference type="Proteomes" id="UP000069205"/>
    </source>
</evidence>
<dbReference type="OrthoDB" id="4457864at2"/>
<dbReference type="Gene3D" id="1.10.10.10">
    <property type="entry name" value="Winged helix-like DNA-binding domain superfamily/Winged helix DNA-binding domain"/>
    <property type="match status" value="1"/>
</dbReference>
<accession>A0A0K2GHV1</accession>
<name>A0A0K2GHV1_NITMO</name>
<dbReference type="EMBL" id="CP011801">
    <property type="protein sequence ID" value="ALA60506.1"/>
    <property type="molecule type" value="Genomic_DNA"/>
</dbReference>
<dbReference type="AlphaFoldDB" id="A0A0K2GHV1"/>
<proteinExistence type="predicted"/>
<feature type="domain" description="HTH luxR-type" evidence="1">
    <location>
        <begin position="312"/>
        <end position="369"/>
    </location>
</feature>
<evidence type="ECO:0000259" key="1">
    <source>
        <dbReference type="SMART" id="SM00421"/>
    </source>
</evidence>
<dbReference type="SMART" id="SM00421">
    <property type="entry name" value="HTH_LUXR"/>
    <property type="match status" value="1"/>
</dbReference>
<dbReference type="Proteomes" id="UP000069205">
    <property type="component" value="Chromosome"/>
</dbReference>
<organism evidence="2 3">
    <name type="scientific">Nitrospira moscoviensis</name>
    <dbReference type="NCBI Taxonomy" id="42253"/>
    <lineage>
        <taxon>Bacteria</taxon>
        <taxon>Pseudomonadati</taxon>
        <taxon>Nitrospirota</taxon>
        <taxon>Nitrospiria</taxon>
        <taxon>Nitrospirales</taxon>
        <taxon>Nitrospiraceae</taxon>
        <taxon>Nitrospira</taxon>
    </lineage>
</organism>